<feature type="region of interest" description="Disordered" evidence="1">
    <location>
        <begin position="213"/>
        <end position="241"/>
    </location>
</feature>
<name>A0AAX3VUE7_AERSA</name>
<dbReference type="RefSeq" id="WP_256683864.1">
    <property type="nucleotide sequence ID" value="NZ_CP101948.1"/>
</dbReference>
<reference evidence="2" key="1">
    <citation type="submission" date="2023-05" db="EMBL/GenBank/DDBJ databases">
        <title>Aeromonas salmonicida 57, complete genome.</title>
        <authorList>
            <person name="Shao L."/>
        </authorList>
    </citation>
    <scope>NUCLEOTIDE SEQUENCE</scope>
    <source>
        <strain evidence="2">57</strain>
    </source>
</reference>
<feature type="compositionally biased region" description="Polar residues" evidence="1">
    <location>
        <begin position="219"/>
        <end position="228"/>
    </location>
</feature>
<evidence type="ECO:0000313" key="2">
    <source>
        <dbReference type="EMBL" id="WHF37250.1"/>
    </source>
</evidence>
<evidence type="ECO:0000256" key="1">
    <source>
        <dbReference type="SAM" id="MobiDB-lite"/>
    </source>
</evidence>
<accession>A0AAX3VUE7</accession>
<gene>
    <name evidence="2" type="ORF">QLQ87_02445</name>
</gene>
<evidence type="ECO:0000313" key="3">
    <source>
        <dbReference type="Proteomes" id="UP001239426"/>
    </source>
</evidence>
<feature type="compositionally biased region" description="Basic residues" evidence="1">
    <location>
        <begin position="231"/>
        <end position="241"/>
    </location>
</feature>
<organism evidence="2 3">
    <name type="scientific">Aeromonas salmonicida</name>
    <dbReference type="NCBI Taxonomy" id="645"/>
    <lineage>
        <taxon>Bacteria</taxon>
        <taxon>Pseudomonadati</taxon>
        <taxon>Pseudomonadota</taxon>
        <taxon>Gammaproteobacteria</taxon>
        <taxon>Aeromonadales</taxon>
        <taxon>Aeromonadaceae</taxon>
        <taxon>Aeromonas</taxon>
    </lineage>
</organism>
<proteinExistence type="predicted"/>
<sequence>MEHHRHDTAQSGLNDLKEQIALEYGRCLLQLQQFELMLKAALPTLKVSGFSDELARNVERDRQLLGGKTLGHLVGQWSQRTTLENEQEIDDDALNGRAYFRVSFGLEDGEWMNEKLKQLVELRNELVHHFLSQFTLNSEASCQEAIRYLATAANTIRDNREALHSLLATAEKAKSELFEFMLSPQGERFLLSGVLLGEPADNWENTTVIQQPKVEERSISSPCLTPSALQKHPRNGKPVRK</sequence>
<dbReference type="EMBL" id="CP124841">
    <property type="protein sequence ID" value="WHF37250.1"/>
    <property type="molecule type" value="Genomic_DNA"/>
</dbReference>
<dbReference type="Proteomes" id="UP001239426">
    <property type="component" value="Chromosome"/>
</dbReference>
<dbReference type="AlphaFoldDB" id="A0AAX3VUE7"/>
<protein>
    <submittedName>
        <fullName evidence="2">Uncharacterized protein</fullName>
    </submittedName>
</protein>